<feature type="transmembrane region" description="Helical" evidence="6">
    <location>
        <begin position="93"/>
        <end position="113"/>
    </location>
</feature>
<name>A0ABY8Q755_9RHOB</name>
<keyword evidence="3 6" id="KW-0812">Transmembrane</keyword>
<dbReference type="Proteomes" id="UP001230978">
    <property type="component" value="Chromosome"/>
</dbReference>
<dbReference type="InterPro" id="IPR011577">
    <property type="entry name" value="Cyt_b561_bac/Ni-Hgenase"/>
</dbReference>
<dbReference type="InterPro" id="IPR051542">
    <property type="entry name" value="Hydrogenase_cytochrome"/>
</dbReference>
<dbReference type="Pfam" id="PF01292">
    <property type="entry name" value="Ni_hydr_CYTB"/>
    <property type="match status" value="1"/>
</dbReference>
<dbReference type="PANTHER" id="PTHR30485">
    <property type="entry name" value="NI/FE-HYDROGENASE 1 B-TYPE CYTOCHROME SUBUNIT"/>
    <property type="match status" value="1"/>
</dbReference>
<organism evidence="8 9">
    <name type="scientific">Fuscovulum ytuae</name>
    <dbReference type="NCBI Taxonomy" id="3042299"/>
    <lineage>
        <taxon>Bacteria</taxon>
        <taxon>Pseudomonadati</taxon>
        <taxon>Pseudomonadota</taxon>
        <taxon>Alphaproteobacteria</taxon>
        <taxon>Rhodobacterales</taxon>
        <taxon>Paracoccaceae</taxon>
        <taxon>Fuscovulum</taxon>
    </lineage>
</organism>
<keyword evidence="2" id="KW-1003">Cell membrane</keyword>
<keyword evidence="9" id="KW-1185">Reference proteome</keyword>
<evidence type="ECO:0000313" key="8">
    <source>
        <dbReference type="EMBL" id="WGV16678.1"/>
    </source>
</evidence>
<accession>A0ABY8Q755</accession>
<feature type="transmembrane region" description="Helical" evidence="6">
    <location>
        <begin position="12"/>
        <end position="31"/>
    </location>
</feature>
<evidence type="ECO:0000256" key="4">
    <source>
        <dbReference type="ARBA" id="ARBA00022989"/>
    </source>
</evidence>
<dbReference type="PANTHER" id="PTHR30485:SF2">
    <property type="entry name" value="BLL0597 PROTEIN"/>
    <property type="match status" value="1"/>
</dbReference>
<reference evidence="8 9" key="1">
    <citation type="submission" date="2023-04" db="EMBL/GenBank/DDBJ databases">
        <title>YMD61, complete Genome.</title>
        <authorList>
            <person name="Zhang J."/>
        </authorList>
    </citation>
    <scope>NUCLEOTIDE SEQUENCE [LARGE SCALE GENOMIC DNA]</scope>
    <source>
        <strain evidence="8 9">YMD61</strain>
    </source>
</reference>
<keyword evidence="4 6" id="KW-1133">Transmembrane helix</keyword>
<feature type="domain" description="Cytochrome b561 bacterial/Ni-hydrogenase" evidence="7">
    <location>
        <begin position="5"/>
        <end position="166"/>
    </location>
</feature>
<dbReference type="InterPro" id="IPR016174">
    <property type="entry name" value="Di-haem_cyt_TM"/>
</dbReference>
<evidence type="ECO:0000256" key="3">
    <source>
        <dbReference type="ARBA" id="ARBA00022692"/>
    </source>
</evidence>
<keyword evidence="5 6" id="KW-0472">Membrane</keyword>
<feature type="transmembrane region" description="Helical" evidence="6">
    <location>
        <begin position="133"/>
        <end position="150"/>
    </location>
</feature>
<feature type="transmembrane region" description="Helical" evidence="6">
    <location>
        <begin position="37"/>
        <end position="55"/>
    </location>
</feature>
<evidence type="ECO:0000259" key="7">
    <source>
        <dbReference type="Pfam" id="PF01292"/>
    </source>
</evidence>
<comment type="subcellular location">
    <subcellularLocation>
        <location evidence="1">Cell membrane</location>
        <topology evidence="1">Multi-pass membrane protein</topology>
    </subcellularLocation>
</comment>
<evidence type="ECO:0000256" key="2">
    <source>
        <dbReference type="ARBA" id="ARBA00022475"/>
    </source>
</evidence>
<proteinExistence type="predicted"/>
<evidence type="ECO:0000256" key="1">
    <source>
        <dbReference type="ARBA" id="ARBA00004651"/>
    </source>
</evidence>
<dbReference type="EMBL" id="CP124535">
    <property type="protein sequence ID" value="WGV16678.1"/>
    <property type="molecule type" value="Genomic_DNA"/>
</dbReference>
<sequence length="171" mass="19000">MRVKVWDPLVRLFHWGLVLAFLANAFVTRPGKEVHQWVGYVVAGLIVLRVIWGFVGSRHARFADFLPSRGAVIGQMQDMATGRRRLHEGHSPLGALMIFNLLLTMAGLAASGYAMTTLTFFGVKWVQEAHEMLVIWAEVSVFVHIAAVVVESRRLGVNLPKSMVTGYKTLG</sequence>
<evidence type="ECO:0000313" key="9">
    <source>
        <dbReference type="Proteomes" id="UP001230978"/>
    </source>
</evidence>
<protein>
    <submittedName>
        <fullName evidence="8">Cytochrome b/b6 domain-containing protein</fullName>
    </submittedName>
</protein>
<dbReference type="Gene3D" id="1.20.950.20">
    <property type="entry name" value="Transmembrane di-heme cytochromes, Chain C"/>
    <property type="match status" value="1"/>
</dbReference>
<dbReference type="RefSeq" id="WP_281467265.1">
    <property type="nucleotide sequence ID" value="NZ_CP124535.1"/>
</dbReference>
<dbReference type="SUPFAM" id="SSF81342">
    <property type="entry name" value="Transmembrane di-heme cytochromes"/>
    <property type="match status" value="1"/>
</dbReference>
<evidence type="ECO:0000256" key="5">
    <source>
        <dbReference type="ARBA" id="ARBA00023136"/>
    </source>
</evidence>
<gene>
    <name evidence="8" type="ORF">QF092_02345</name>
</gene>
<evidence type="ECO:0000256" key="6">
    <source>
        <dbReference type="SAM" id="Phobius"/>
    </source>
</evidence>